<protein>
    <recommendedName>
        <fullName evidence="2">LysR substrate-binding domain-containing protein</fullName>
    </recommendedName>
</protein>
<proteinExistence type="inferred from homology"/>
<evidence type="ECO:0000313" key="3">
    <source>
        <dbReference type="EMBL" id="GAA4337763.1"/>
    </source>
</evidence>
<dbReference type="Proteomes" id="UP001501671">
    <property type="component" value="Unassembled WGS sequence"/>
</dbReference>
<dbReference type="InterPro" id="IPR005119">
    <property type="entry name" value="LysR_subst-bd"/>
</dbReference>
<evidence type="ECO:0000313" key="4">
    <source>
        <dbReference type="Proteomes" id="UP001501671"/>
    </source>
</evidence>
<dbReference type="EMBL" id="BAABFO010000018">
    <property type="protein sequence ID" value="GAA4337763.1"/>
    <property type="molecule type" value="Genomic_DNA"/>
</dbReference>
<reference evidence="4" key="1">
    <citation type="journal article" date="2019" name="Int. J. Syst. Evol. Microbiol.">
        <title>The Global Catalogue of Microorganisms (GCM) 10K type strain sequencing project: providing services to taxonomists for standard genome sequencing and annotation.</title>
        <authorList>
            <consortium name="The Broad Institute Genomics Platform"/>
            <consortium name="The Broad Institute Genome Sequencing Center for Infectious Disease"/>
            <person name="Wu L."/>
            <person name="Ma J."/>
        </authorList>
    </citation>
    <scope>NUCLEOTIDE SEQUENCE [LARGE SCALE GENOMIC DNA]</scope>
    <source>
        <strain evidence="4">JCM 17666</strain>
    </source>
</reference>
<evidence type="ECO:0000259" key="2">
    <source>
        <dbReference type="Pfam" id="PF03466"/>
    </source>
</evidence>
<name>A0ABP8HDQ4_9BURK</name>
<organism evidence="3 4">
    <name type="scientific">Pigmentiphaga soli</name>
    <dbReference type="NCBI Taxonomy" id="1007095"/>
    <lineage>
        <taxon>Bacteria</taxon>
        <taxon>Pseudomonadati</taxon>
        <taxon>Pseudomonadota</taxon>
        <taxon>Betaproteobacteria</taxon>
        <taxon>Burkholderiales</taxon>
        <taxon>Alcaligenaceae</taxon>
        <taxon>Pigmentiphaga</taxon>
    </lineage>
</organism>
<dbReference type="InterPro" id="IPR058163">
    <property type="entry name" value="LysR-type_TF_proteobact-type"/>
</dbReference>
<accession>A0ABP8HDQ4</accession>
<sequence>MRKVADMETDEPRGALRITCPQSLGQEVLMPAVTEYLRRYPHTTIDLKLSSDKLNLVEERIDLAVRIAYQLDPGLIARPLGTCRSVLCASPSYLGTNGHPCTPEELARHNCLTHVHQGKAVWTFEQRGEALNVHVSGNLSANESAPLQSAAVQGIGIAILPLFSAAPVIEAGRLIPLLPHYKPQDMGIYAVYTSREHLSATLRTMVDFLTEWFEPPCRLAPRERRNRPGRRHGAPER</sequence>
<dbReference type="Pfam" id="PF03466">
    <property type="entry name" value="LysR_substrate"/>
    <property type="match status" value="1"/>
</dbReference>
<dbReference type="Gene3D" id="3.40.190.290">
    <property type="match status" value="1"/>
</dbReference>
<comment type="caution">
    <text evidence="3">The sequence shown here is derived from an EMBL/GenBank/DDBJ whole genome shotgun (WGS) entry which is preliminary data.</text>
</comment>
<gene>
    <name evidence="3" type="ORF">GCM10023144_33940</name>
</gene>
<dbReference type="CDD" id="cd08422">
    <property type="entry name" value="PBP2_CrgA_like"/>
    <property type="match status" value="1"/>
</dbReference>
<dbReference type="PANTHER" id="PTHR30537:SF35">
    <property type="entry name" value="TRANSCRIPTIONAL REGULATORY PROTEIN"/>
    <property type="match status" value="1"/>
</dbReference>
<comment type="similarity">
    <text evidence="1">Belongs to the LysR transcriptional regulatory family.</text>
</comment>
<dbReference type="PANTHER" id="PTHR30537">
    <property type="entry name" value="HTH-TYPE TRANSCRIPTIONAL REGULATOR"/>
    <property type="match status" value="1"/>
</dbReference>
<dbReference type="SUPFAM" id="SSF53850">
    <property type="entry name" value="Periplasmic binding protein-like II"/>
    <property type="match status" value="1"/>
</dbReference>
<feature type="domain" description="LysR substrate-binding" evidence="2">
    <location>
        <begin position="10"/>
        <end position="213"/>
    </location>
</feature>
<keyword evidence="4" id="KW-1185">Reference proteome</keyword>
<evidence type="ECO:0000256" key="1">
    <source>
        <dbReference type="ARBA" id="ARBA00009437"/>
    </source>
</evidence>